<gene>
    <name evidence="2" type="ORF">UJA718_LOCUS38707</name>
</gene>
<accession>A0A821L8Z5</accession>
<organism evidence="2 3">
    <name type="scientific">Rotaria socialis</name>
    <dbReference type="NCBI Taxonomy" id="392032"/>
    <lineage>
        <taxon>Eukaryota</taxon>
        <taxon>Metazoa</taxon>
        <taxon>Spiralia</taxon>
        <taxon>Gnathifera</taxon>
        <taxon>Rotifera</taxon>
        <taxon>Eurotatoria</taxon>
        <taxon>Bdelloidea</taxon>
        <taxon>Philodinida</taxon>
        <taxon>Philodinidae</taxon>
        <taxon>Rotaria</taxon>
    </lineage>
</organism>
<keyword evidence="3" id="KW-1185">Reference proteome</keyword>
<feature type="non-terminal residue" evidence="2">
    <location>
        <position position="169"/>
    </location>
</feature>
<dbReference type="AlphaFoldDB" id="A0A821L8Z5"/>
<name>A0A821L8Z5_9BILA</name>
<evidence type="ECO:0000256" key="1">
    <source>
        <dbReference type="SAM" id="MobiDB-lite"/>
    </source>
</evidence>
<feature type="compositionally biased region" description="Polar residues" evidence="1">
    <location>
        <begin position="119"/>
        <end position="131"/>
    </location>
</feature>
<feature type="region of interest" description="Disordered" evidence="1">
    <location>
        <begin position="106"/>
        <end position="169"/>
    </location>
</feature>
<comment type="caution">
    <text evidence="2">The sequence shown here is derived from an EMBL/GenBank/DDBJ whole genome shotgun (WGS) entry which is preliminary data.</text>
</comment>
<reference evidence="2" key="1">
    <citation type="submission" date="2021-02" db="EMBL/GenBank/DDBJ databases">
        <authorList>
            <person name="Nowell W R."/>
        </authorList>
    </citation>
    <scope>NUCLEOTIDE SEQUENCE</scope>
</reference>
<sequence length="169" mass="18686">MIREKSNYALDEQIFVRTNTGGGGGGGSTMTAGLTQEALNELVPVSRIGSRKLYHDIVLRKSSAIGGQAELTNEHDGTRRIINTNSLVPIKPSVSTQRGNILILQQQQQQQHKMKPRSLPNSTLDHANQNGFHLPHDPYGSRASKNPSRTSHFEHAKKSQQNSPIRYNP</sequence>
<proteinExistence type="predicted"/>
<evidence type="ECO:0000313" key="2">
    <source>
        <dbReference type="EMBL" id="CAF4747122.1"/>
    </source>
</evidence>
<dbReference type="Proteomes" id="UP000663873">
    <property type="component" value="Unassembled WGS sequence"/>
</dbReference>
<evidence type="ECO:0000313" key="3">
    <source>
        <dbReference type="Proteomes" id="UP000663873"/>
    </source>
</evidence>
<feature type="compositionally biased region" description="Polar residues" evidence="1">
    <location>
        <begin position="159"/>
        <end position="169"/>
    </location>
</feature>
<protein>
    <submittedName>
        <fullName evidence="2">Uncharacterized protein</fullName>
    </submittedName>
</protein>
<dbReference type="EMBL" id="CAJOBP010040028">
    <property type="protein sequence ID" value="CAF4747122.1"/>
    <property type="molecule type" value="Genomic_DNA"/>
</dbReference>